<proteinExistence type="predicted"/>
<name>A0A1X7GY18_TRICW</name>
<gene>
    <name evidence="1" type="ORF">SAMN06295900_11933</name>
</gene>
<dbReference type="EMBL" id="FXAH01000019">
    <property type="protein sequence ID" value="SMF76349.1"/>
    <property type="molecule type" value="Genomic_DNA"/>
</dbReference>
<dbReference type="STRING" id="28094.SAMN06295900_11933"/>
<accession>A0A1X7GY18</accession>
<dbReference type="Proteomes" id="UP000192911">
    <property type="component" value="Unassembled WGS sequence"/>
</dbReference>
<reference evidence="2" key="1">
    <citation type="submission" date="2017-04" db="EMBL/GenBank/DDBJ databases">
        <authorList>
            <person name="Varghese N."/>
            <person name="Submissions S."/>
        </authorList>
    </citation>
    <scope>NUCLEOTIDE SEQUENCE [LARGE SCALE GENOMIC DNA]</scope>
    <source>
        <strain evidence="2">Ballard 720</strain>
    </source>
</reference>
<keyword evidence="2" id="KW-1185">Reference proteome</keyword>
<dbReference type="GeneID" id="95551009"/>
<protein>
    <submittedName>
        <fullName evidence="1">Uncharacterized protein</fullName>
    </submittedName>
</protein>
<dbReference type="RefSeq" id="WP_139831217.1">
    <property type="nucleotide sequence ID" value="NZ_BSQD01000017.1"/>
</dbReference>
<organism evidence="1 2">
    <name type="scientific">Trinickia caryophylli</name>
    <name type="common">Paraburkholderia caryophylli</name>
    <dbReference type="NCBI Taxonomy" id="28094"/>
    <lineage>
        <taxon>Bacteria</taxon>
        <taxon>Pseudomonadati</taxon>
        <taxon>Pseudomonadota</taxon>
        <taxon>Betaproteobacteria</taxon>
        <taxon>Burkholderiales</taxon>
        <taxon>Burkholderiaceae</taxon>
        <taxon>Trinickia</taxon>
    </lineage>
</organism>
<evidence type="ECO:0000313" key="2">
    <source>
        <dbReference type="Proteomes" id="UP000192911"/>
    </source>
</evidence>
<sequence length="238" mass="25417">MNAHMCRLPRPMVHDSSAAYVEDRGQPTAAMPGNDGYYRFTDSLVGARRLAVVGESEADIAEFFDKFPERGIESAVPGQPDIYTGMFAYEPGDRFAHSLFPLNDSAMALFRGATSLASAESLTKSALLGKAAAPALPPGRVPHLPEAVRATVKTASGAIGPLEKALPDVAAAIQDRASAIKDDIKRKLHLGGAEADKATKPLVAVVFSYMPEEGMTKVGRHRVDFETLSARVPAGRRQ</sequence>
<dbReference type="AlphaFoldDB" id="A0A1X7GY18"/>
<evidence type="ECO:0000313" key="1">
    <source>
        <dbReference type="EMBL" id="SMF76349.1"/>
    </source>
</evidence>
<dbReference type="OrthoDB" id="8633716at2"/>